<evidence type="ECO:0000313" key="4">
    <source>
        <dbReference type="EMBL" id="MDR5586614.1"/>
    </source>
</evidence>
<dbReference type="PANTHER" id="PTHR37829">
    <property type="entry name" value="PHAGE-LIKE ELEMENT PBSX PROTEIN XKDT"/>
    <property type="match status" value="1"/>
</dbReference>
<name>A0ABU1EF69_9CLOT</name>
<dbReference type="EMBL" id="JAVJAN010000008">
    <property type="protein sequence ID" value="MDR5586614.1"/>
    <property type="molecule type" value="Genomic_DNA"/>
</dbReference>
<comment type="caution">
    <text evidence="4">The sequence shown here is derived from an EMBL/GenBank/DDBJ whole genome shotgun (WGS) entry which is preliminary data.</text>
</comment>
<comment type="similarity">
    <text evidence="1">Belongs to the Mu gp47/PBSX XkdT family.</text>
</comment>
<feature type="domain" description="Baseplate J-like central" evidence="2">
    <location>
        <begin position="183"/>
        <end position="253"/>
    </location>
</feature>
<dbReference type="InterPro" id="IPR052399">
    <property type="entry name" value="Phage_Baseplate_Assmbl_Protein"/>
</dbReference>
<evidence type="ECO:0000259" key="3">
    <source>
        <dbReference type="Pfam" id="PF26079"/>
    </source>
</evidence>
<dbReference type="InterPro" id="IPR058530">
    <property type="entry name" value="Baseplate_J-like_C"/>
</dbReference>
<dbReference type="PANTHER" id="PTHR37829:SF3">
    <property type="entry name" value="PROTEIN JAYE-RELATED"/>
    <property type="match status" value="1"/>
</dbReference>
<accession>A0ABU1EF69</accession>
<evidence type="ECO:0000256" key="1">
    <source>
        <dbReference type="ARBA" id="ARBA00038087"/>
    </source>
</evidence>
<dbReference type="RefSeq" id="WP_309556091.1">
    <property type="nucleotide sequence ID" value="NZ_JAVJAN010000008.1"/>
</dbReference>
<dbReference type="InterPro" id="IPR058531">
    <property type="entry name" value="Baseplate_J_M"/>
</dbReference>
<organism evidence="4 5">
    <name type="scientific">Clostridium aquiflavi</name>
    <dbReference type="NCBI Taxonomy" id="3073603"/>
    <lineage>
        <taxon>Bacteria</taxon>
        <taxon>Bacillati</taxon>
        <taxon>Bacillota</taxon>
        <taxon>Clostridia</taxon>
        <taxon>Eubacteriales</taxon>
        <taxon>Clostridiaceae</taxon>
        <taxon>Clostridium</taxon>
    </lineage>
</organism>
<evidence type="ECO:0000313" key="5">
    <source>
        <dbReference type="Proteomes" id="UP001256646"/>
    </source>
</evidence>
<feature type="domain" description="Baseplate J-like C-terminal" evidence="3">
    <location>
        <begin position="260"/>
        <end position="344"/>
    </location>
</feature>
<proteinExistence type="inferred from homology"/>
<protein>
    <submittedName>
        <fullName evidence="4">Baseplate J/gp47 family protein</fullName>
    </submittedName>
</protein>
<gene>
    <name evidence="4" type="ORF">RGC78_03965</name>
</gene>
<keyword evidence="5" id="KW-1185">Reference proteome</keyword>
<reference evidence="4 5" key="1">
    <citation type="submission" date="2023-09" db="EMBL/GenBank/DDBJ databases">
        <authorList>
            <person name="Zhai L."/>
        </authorList>
    </citation>
    <scope>NUCLEOTIDE SEQUENCE [LARGE SCALE GENOMIC DNA]</scope>
    <source>
        <strain evidence="4 5">5 N-1</strain>
    </source>
</reference>
<sequence length="348" mass="38901">MFEVKEEDLLKEMLDKIPNDLDKREGSSLIYNALAPAAQEISKLRSDMDRFLEYTFASPNIPDEYLDKRCVEHGIERKMATYAIKLGTFYDTEEKLIDIPLKSRFSIDKTNYIATERIEKGKYKMQCELIGTKGNYPSGNLLPIEYIEGLGKGALGETILDGVDTESNESLFNRLMVKVRTPSTSGNKYDYLNWALSVNGVGDAKVKPLWNGNGTVKVLIADTDGRAPVEDLIKKVSDVIEEKRPIGATVTVTGIKEVNIKISTKVILQEGSVLEAIKDMIISNINSYFKKISLKTNIIRFNRIVNCILDVDGVEDYKEITLNGKQKDISLSEDSVPILESVVVDGVN</sequence>
<dbReference type="Proteomes" id="UP001256646">
    <property type="component" value="Unassembled WGS sequence"/>
</dbReference>
<evidence type="ECO:0000259" key="2">
    <source>
        <dbReference type="Pfam" id="PF26078"/>
    </source>
</evidence>
<dbReference type="Pfam" id="PF26079">
    <property type="entry name" value="Baseplate_J_C"/>
    <property type="match status" value="1"/>
</dbReference>
<dbReference type="Pfam" id="PF26078">
    <property type="entry name" value="Baseplate_J_M"/>
    <property type="match status" value="1"/>
</dbReference>